<evidence type="ECO:0000256" key="1">
    <source>
        <dbReference type="ARBA" id="ARBA00004613"/>
    </source>
</evidence>
<dbReference type="InParanoid" id="H3H2K9"/>
<dbReference type="EMBL" id="DS566115">
    <property type="status" value="NOT_ANNOTATED_CDS"/>
    <property type="molecule type" value="Genomic_DNA"/>
</dbReference>
<dbReference type="PROSITE" id="PS51257">
    <property type="entry name" value="PROKAR_LIPOPROTEIN"/>
    <property type="match status" value="1"/>
</dbReference>
<evidence type="ECO:0000313" key="6">
    <source>
        <dbReference type="EnsemblProtists" id="Phyra84626"/>
    </source>
</evidence>
<keyword evidence="7" id="KW-1185">Reference proteome</keyword>
<dbReference type="GeneID" id="94223363"/>
<protein>
    <recommendedName>
        <fullName evidence="5">RxLR effector protein</fullName>
    </recommendedName>
</protein>
<dbReference type="RefSeq" id="XP_067750127.1">
    <property type="nucleotide sequence ID" value="XM_067895819.1"/>
</dbReference>
<dbReference type="InterPro" id="IPR031825">
    <property type="entry name" value="RXLR"/>
</dbReference>
<dbReference type="HOGENOM" id="CLU_156220_0_0_1"/>
<evidence type="ECO:0000256" key="2">
    <source>
        <dbReference type="ARBA" id="ARBA00010400"/>
    </source>
</evidence>
<evidence type="ECO:0000256" key="5">
    <source>
        <dbReference type="RuleBase" id="RU367124"/>
    </source>
</evidence>
<reference evidence="6" key="2">
    <citation type="submission" date="2015-06" db="UniProtKB">
        <authorList>
            <consortium name="EnsemblProtists"/>
        </authorList>
    </citation>
    <scope>IDENTIFICATION</scope>
    <source>
        <strain evidence="6">Pr102</strain>
    </source>
</reference>
<dbReference type="GO" id="GO:0005576">
    <property type="term" value="C:extracellular region"/>
    <property type="evidence" value="ECO:0007669"/>
    <property type="project" value="UniProtKB-SubCell"/>
</dbReference>
<feature type="chain" id="PRO_5028502589" description="RxLR effector protein" evidence="5">
    <location>
        <begin position="24"/>
        <end position="135"/>
    </location>
</feature>
<keyword evidence="4 5" id="KW-0732">Signal</keyword>
<comment type="subcellular location">
    <subcellularLocation>
        <location evidence="1 5">Secreted</location>
    </subcellularLocation>
</comment>
<dbReference type="VEuPathDB" id="FungiDB:KRP23_2773"/>
<feature type="signal peptide" evidence="5">
    <location>
        <begin position="1"/>
        <end position="23"/>
    </location>
</feature>
<dbReference type="Proteomes" id="UP000005238">
    <property type="component" value="Unassembled WGS sequence"/>
</dbReference>
<comment type="function">
    <text evidence="5">Effector that suppresses plant defense responses during pathogen infection.</text>
</comment>
<dbReference type="AlphaFoldDB" id="H3H2K9"/>
<keyword evidence="3 5" id="KW-0964">Secreted</keyword>
<dbReference type="OMA" id="YKLALMT"/>
<dbReference type="VEuPathDB" id="FungiDB:KRP22_7364"/>
<reference evidence="7" key="1">
    <citation type="journal article" date="2006" name="Science">
        <title>Phytophthora genome sequences uncover evolutionary origins and mechanisms of pathogenesis.</title>
        <authorList>
            <person name="Tyler B.M."/>
            <person name="Tripathy S."/>
            <person name="Zhang X."/>
            <person name="Dehal P."/>
            <person name="Jiang R.H."/>
            <person name="Aerts A."/>
            <person name="Arredondo F.D."/>
            <person name="Baxter L."/>
            <person name="Bensasson D."/>
            <person name="Beynon J.L."/>
            <person name="Chapman J."/>
            <person name="Damasceno C.M."/>
            <person name="Dorrance A.E."/>
            <person name="Dou D."/>
            <person name="Dickerman A.W."/>
            <person name="Dubchak I.L."/>
            <person name="Garbelotto M."/>
            <person name="Gijzen M."/>
            <person name="Gordon S.G."/>
            <person name="Govers F."/>
            <person name="Grunwald N.J."/>
            <person name="Huang W."/>
            <person name="Ivors K.L."/>
            <person name="Jones R.W."/>
            <person name="Kamoun S."/>
            <person name="Krampis K."/>
            <person name="Lamour K.H."/>
            <person name="Lee M.K."/>
            <person name="McDonald W.H."/>
            <person name="Medina M."/>
            <person name="Meijer H.J."/>
            <person name="Nordberg E.K."/>
            <person name="Maclean D.J."/>
            <person name="Ospina-Giraldo M.D."/>
            <person name="Morris P.F."/>
            <person name="Phuntumart V."/>
            <person name="Putnam N.H."/>
            <person name="Rash S."/>
            <person name="Rose J.K."/>
            <person name="Sakihama Y."/>
            <person name="Salamov A.A."/>
            <person name="Savidor A."/>
            <person name="Scheuring C.F."/>
            <person name="Smith B.M."/>
            <person name="Sobral B.W."/>
            <person name="Terry A."/>
            <person name="Torto-Alalibo T.A."/>
            <person name="Win J."/>
            <person name="Xu Z."/>
            <person name="Zhang H."/>
            <person name="Grigoriev I.V."/>
            <person name="Rokhsar D.S."/>
            <person name="Boore J.L."/>
        </authorList>
    </citation>
    <scope>NUCLEOTIDE SEQUENCE [LARGE SCALE GENOMIC DNA]</scope>
    <source>
        <strain evidence="7">Pr102</strain>
    </source>
</reference>
<comment type="domain">
    <text evidence="5">The RxLR-dEER motif acts to carry the protein into the host cell cytoplasm through binding to cell surface phosphatidylinositol-3-phosphate.</text>
</comment>
<evidence type="ECO:0000313" key="7">
    <source>
        <dbReference type="Proteomes" id="UP000005238"/>
    </source>
</evidence>
<dbReference type="eggNOG" id="ENOG502RFCP">
    <property type="taxonomic scope" value="Eukaryota"/>
</dbReference>
<proteinExistence type="inferred from homology"/>
<sequence length="135" mass="15197">MRVHCIILATAVMLLAGCDSAFAATDAEHTRIVAMMTAETSVSTYGGQNDGADNRILRAEGTVDDTELSAEDEERESGDFVENVKFYYWLKMGNTPADIYQKFFKGVDRAIVLKNPNYEVWKRYKAYYEEDAKSA</sequence>
<dbReference type="Pfam" id="PF16810">
    <property type="entry name" value="RXLR"/>
    <property type="match status" value="1"/>
</dbReference>
<evidence type="ECO:0000256" key="3">
    <source>
        <dbReference type="ARBA" id="ARBA00022525"/>
    </source>
</evidence>
<dbReference type="EnsemblProtists" id="Phyra84626">
    <property type="protein sequence ID" value="Phyra84626"/>
    <property type="gene ID" value="Phyra84626"/>
</dbReference>
<dbReference type="OrthoDB" id="126647at2759"/>
<accession>H3H2K9</accession>
<organism evidence="6 7">
    <name type="scientific">Phytophthora ramorum</name>
    <name type="common">Sudden oak death agent</name>
    <dbReference type="NCBI Taxonomy" id="164328"/>
    <lineage>
        <taxon>Eukaryota</taxon>
        <taxon>Sar</taxon>
        <taxon>Stramenopiles</taxon>
        <taxon>Oomycota</taxon>
        <taxon>Peronosporomycetes</taxon>
        <taxon>Peronosporales</taxon>
        <taxon>Peronosporaceae</taxon>
        <taxon>Phytophthora</taxon>
    </lineage>
</organism>
<name>H3H2K9_PHYRM</name>
<evidence type="ECO:0000256" key="4">
    <source>
        <dbReference type="ARBA" id="ARBA00022729"/>
    </source>
</evidence>
<comment type="similarity">
    <text evidence="2 5">Belongs to the RxLR effector family.</text>
</comment>